<keyword evidence="2" id="KW-1185">Reference proteome</keyword>
<dbReference type="OrthoDB" id="5574975at2759"/>
<evidence type="ECO:0000313" key="1">
    <source>
        <dbReference type="EMBL" id="KNC72048.1"/>
    </source>
</evidence>
<gene>
    <name evidence="1" type="ORF">SARC_15402</name>
</gene>
<evidence type="ECO:0000313" key="2">
    <source>
        <dbReference type="Proteomes" id="UP000054560"/>
    </source>
</evidence>
<dbReference type="EMBL" id="KQ247665">
    <property type="protein sequence ID" value="KNC72048.1"/>
    <property type="molecule type" value="Genomic_DNA"/>
</dbReference>
<accession>A0A0L0F7C6</accession>
<dbReference type="AlphaFoldDB" id="A0A0L0F7C6"/>
<name>A0A0L0F7C6_9EUKA</name>
<organism evidence="1 2">
    <name type="scientific">Sphaeroforma arctica JP610</name>
    <dbReference type="NCBI Taxonomy" id="667725"/>
    <lineage>
        <taxon>Eukaryota</taxon>
        <taxon>Ichthyosporea</taxon>
        <taxon>Ichthyophonida</taxon>
        <taxon>Sphaeroforma</taxon>
    </lineage>
</organism>
<proteinExistence type="predicted"/>
<feature type="non-terminal residue" evidence="1">
    <location>
        <position position="56"/>
    </location>
</feature>
<reference evidence="1 2" key="1">
    <citation type="submission" date="2011-02" db="EMBL/GenBank/DDBJ databases">
        <title>The Genome Sequence of Sphaeroforma arctica JP610.</title>
        <authorList>
            <consortium name="The Broad Institute Genome Sequencing Platform"/>
            <person name="Russ C."/>
            <person name="Cuomo C."/>
            <person name="Young S.K."/>
            <person name="Zeng Q."/>
            <person name="Gargeya S."/>
            <person name="Alvarado L."/>
            <person name="Berlin A."/>
            <person name="Chapman S.B."/>
            <person name="Chen Z."/>
            <person name="Freedman E."/>
            <person name="Gellesch M."/>
            <person name="Goldberg J."/>
            <person name="Griggs A."/>
            <person name="Gujja S."/>
            <person name="Heilman E."/>
            <person name="Heiman D."/>
            <person name="Howarth C."/>
            <person name="Mehta T."/>
            <person name="Neiman D."/>
            <person name="Pearson M."/>
            <person name="Roberts A."/>
            <person name="Saif S."/>
            <person name="Shea T."/>
            <person name="Shenoy N."/>
            <person name="Sisk P."/>
            <person name="Stolte C."/>
            <person name="Sykes S."/>
            <person name="White J."/>
            <person name="Yandava C."/>
            <person name="Burger G."/>
            <person name="Gray M.W."/>
            <person name="Holland P.W.H."/>
            <person name="King N."/>
            <person name="Lang F.B.F."/>
            <person name="Roger A.J."/>
            <person name="Ruiz-Trillo I."/>
            <person name="Haas B."/>
            <person name="Nusbaum C."/>
            <person name="Birren B."/>
        </authorList>
    </citation>
    <scope>NUCLEOTIDE SEQUENCE [LARGE SCALE GENOMIC DNA]</scope>
    <source>
        <strain evidence="1 2">JP610</strain>
    </source>
</reference>
<dbReference type="Proteomes" id="UP000054560">
    <property type="component" value="Unassembled WGS sequence"/>
</dbReference>
<protein>
    <submittedName>
        <fullName evidence="1">Uncharacterized protein</fullName>
    </submittedName>
</protein>
<dbReference type="RefSeq" id="XP_014145950.1">
    <property type="nucleotide sequence ID" value="XM_014290475.1"/>
</dbReference>
<dbReference type="GeneID" id="25915906"/>
<sequence>MHAYSTICNYPTLPFLVPIQFEGHPPVPANVFPQNLIRGLTDKLYEKRKISAIEVQ</sequence>